<evidence type="ECO:0000256" key="5">
    <source>
        <dbReference type="ARBA" id="ARBA00022842"/>
    </source>
</evidence>
<dbReference type="GO" id="GO:0004427">
    <property type="term" value="F:inorganic diphosphate phosphatase activity"/>
    <property type="evidence" value="ECO:0007669"/>
    <property type="project" value="UniProtKB-EC"/>
</dbReference>
<evidence type="ECO:0000256" key="3">
    <source>
        <dbReference type="ARBA" id="ARBA00022723"/>
    </source>
</evidence>
<evidence type="ECO:0000256" key="2">
    <source>
        <dbReference type="ARBA" id="ARBA00012146"/>
    </source>
</evidence>
<dbReference type="CDD" id="cd00412">
    <property type="entry name" value="pyrophosphatase"/>
    <property type="match status" value="1"/>
</dbReference>
<proteinExistence type="predicted"/>
<dbReference type="Proteomes" id="UP000018745">
    <property type="component" value="Chromosome"/>
</dbReference>
<dbReference type="Gene3D" id="3.90.80.10">
    <property type="entry name" value="Inorganic pyrophosphatase"/>
    <property type="match status" value="1"/>
</dbReference>
<dbReference type="EMBL" id="CP006935">
    <property type="protein sequence ID" value="AHC39824.1"/>
    <property type="molecule type" value="Genomic_DNA"/>
</dbReference>
<dbReference type="EC" id="3.6.1.1" evidence="2"/>
<dbReference type="PANTHER" id="PTHR10286">
    <property type="entry name" value="INORGANIC PYROPHOSPHATASE"/>
    <property type="match status" value="1"/>
</dbReference>
<evidence type="ECO:0000313" key="7">
    <source>
        <dbReference type="Proteomes" id="UP000018745"/>
    </source>
</evidence>
<keyword evidence="4 6" id="KW-0378">Hydrolase</keyword>
<comment type="cofactor">
    <cofactor evidence="1">
        <name>Mg(2+)</name>
        <dbReference type="ChEBI" id="CHEBI:18420"/>
    </cofactor>
</comment>
<dbReference type="PROSITE" id="PS00387">
    <property type="entry name" value="PPASE"/>
    <property type="match status" value="1"/>
</dbReference>
<evidence type="ECO:0000256" key="4">
    <source>
        <dbReference type="ARBA" id="ARBA00022801"/>
    </source>
</evidence>
<evidence type="ECO:0000313" key="6">
    <source>
        <dbReference type="EMBL" id="AHC39824.1"/>
    </source>
</evidence>
<gene>
    <name evidence="6" type="ORF">OVS_00525</name>
</gene>
<dbReference type="InterPro" id="IPR036649">
    <property type="entry name" value="Pyrophosphatase_sf"/>
</dbReference>
<evidence type="ECO:0000256" key="1">
    <source>
        <dbReference type="ARBA" id="ARBA00001946"/>
    </source>
</evidence>
<dbReference type="SUPFAM" id="SSF50324">
    <property type="entry name" value="Inorganic pyrophosphatase"/>
    <property type="match status" value="1"/>
</dbReference>
<keyword evidence="7" id="KW-1185">Reference proteome</keyword>
<name>A0ABM5P081_9MOLU</name>
<keyword evidence="5" id="KW-0460">Magnesium</keyword>
<reference evidence="6 7" key="1">
    <citation type="journal article" date="2014" name="Genome Announc.">
        <title>Complete Genome Sequence of Mycoplasma ovis Strain Michigan, a Hemoplasma of Sheep with Two Distinct 16S rRNA Genes.</title>
        <authorList>
            <person name="Deshuillers P.L."/>
            <person name="Santos A.P."/>
            <person name="do Nascimento N.C."/>
            <person name="Hampel J.A."/>
            <person name="Bergin I.L."/>
            <person name="Dyson M.C."/>
            <person name="Messick J.B."/>
        </authorList>
    </citation>
    <scope>NUCLEOTIDE SEQUENCE [LARGE SCALE GENOMIC DNA]</scope>
    <source>
        <strain evidence="6 7">Michigan</strain>
    </source>
</reference>
<organism evidence="6 7">
    <name type="scientific">Mycoplasma ovis str. Michigan</name>
    <dbReference type="NCBI Taxonomy" id="1415773"/>
    <lineage>
        <taxon>Bacteria</taxon>
        <taxon>Bacillati</taxon>
        <taxon>Mycoplasmatota</taxon>
        <taxon>Mollicutes</taxon>
        <taxon>Mycoplasmataceae</taxon>
        <taxon>Mycoplasma</taxon>
    </lineage>
</organism>
<accession>A0ABM5P081</accession>
<protein>
    <recommendedName>
        <fullName evidence="2">inorganic diphosphatase</fullName>
        <ecNumber evidence="2">3.6.1.1</ecNumber>
    </recommendedName>
</protein>
<dbReference type="InterPro" id="IPR008162">
    <property type="entry name" value="Pyrophosphatase"/>
</dbReference>
<keyword evidence="3" id="KW-0479">Metal-binding</keyword>
<sequence length="155" mass="17638">MEISKNSNIKYELTDNKLKLDRVLFGSVAYPHNYGFIPNTLSEDGDPLDVLLVSQFSLTPGTYADGRVIGALEMIDSGEEDLKIIAIMDKDPRLSHINSISDLPNFWLSEIKNFFEEYKKLENKEVKLGKLINLPKTLELIEHAKLNYNSSCSWN</sequence>
<dbReference type="Pfam" id="PF00719">
    <property type="entry name" value="Pyrophosphatase"/>
    <property type="match status" value="1"/>
</dbReference>